<dbReference type="OrthoDB" id="16988at2759"/>
<evidence type="ECO:0000256" key="4">
    <source>
        <dbReference type="PIRSR" id="PIRSR637359-2"/>
    </source>
</evidence>
<dbReference type="PANTHER" id="PTHR10605:SF65">
    <property type="entry name" value="GH20068P"/>
    <property type="match status" value="1"/>
</dbReference>
<dbReference type="AlphaFoldDB" id="A0A9W3ACT8"/>
<dbReference type="SUPFAM" id="SSF52540">
    <property type="entry name" value="P-loop containing nucleoside triphosphate hydrolases"/>
    <property type="match status" value="1"/>
</dbReference>
<feature type="binding site" evidence="4">
    <location>
        <begin position="355"/>
        <end position="359"/>
    </location>
    <ligand>
        <name>3'-phosphoadenylyl sulfate</name>
        <dbReference type="ChEBI" id="CHEBI:58339"/>
    </ligand>
</feature>
<dbReference type="InterPro" id="IPR027417">
    <property type="entry name" value="P-loop_NTPase"/>
</dbReference>
<keyword evidence="5" id="KW-1015">Disulfide bond</keyword>
<sequence length="393" mass="45399">MAFCHRSQMFDQSLGSGQSKRCPKLSRYKLLSLALTILAFCVLTLVSVSGPQTIKTITRISVFVNIEGAALKGVNTNADKRVTTSQANHDLQHGDQLGSSQEDDLQKNLPSVIVIGARKAGTGALLRFINLHPWVVTSRSEPHYFDRSYWQGLDWYRSRMPPSLPHQVTMEKTPNYFVDRSVPERVHNFNSSIKLILIVRNPIDRAVSDYVQLKVDLESVVCMYVIYKFYKHNTSGTYGSFEERALDKCTGRIIKSYDPIKRSLYSRHLDRWLTYFNKSQILILNGENLKVKPWEEMLKVERFLQLPPKIVRNHFVYNETKGFYCVQTSNAVTTTTTAAFQEAKRWPESCLGDTKGREHPKLRPEARKALQEFFAPFNERFFKKIGERFDWNR</sequence>
<feature type="domain" description="Sulfotransferase" evidence="7">
    <location>
        <begin position="110"/>
        <end position="375"/>
    </location>
</feature>
<keyword evidence="6" id="KW-1133">Transmembrane helix</keyword>
<evidence type="ECO:0000313" key="10">
    <source>
        <dbReference type="RefSeq" id="XP_055885096.1"/>
    </source>
</evidence>
<feature type="binding site" evidence="4">
    <location>
        <position position="324"/>
    </location>
    <ligand>
        <name>3'-phosphoadenylyl sulfate</name>
        <dbReference type="ChEBI" id="CHEBI:58339"/>
    </ligand>
</feature>
<keyword evidence="8" id="KW-1185">Reference proteome</keyword>
<keyword evidence="6" id="KW-0812">Transmembrane</keyword>
<dbReference type="RefSeq" id="XP_055885097.1">
    <property type="nucleotide sequence ID" value="XM_056029122.1"/>
</dbReference>
<evidence type="ECO:0000313" key="11">
    <source>
        <dbReference type="RefSeq" id="XP_055885097.1"/>
    </source>
</evidence>
<feature type="disulfide bond" evidence="5">
    <location>
        <begin position="325"/>
        <end position="350"/>
    </location>
</feature>
<dbReference type="OMA" id="RISXGRT"/>
<evidence type="ECO:0000256" key="2">
    <source>
        <dbReference type="ARBA" id="ARBA00023180"/>
    </source>
</evidence>
<dbReference type="RefSeq" id="XP_055885095.1">
    <property type="nucleotide sequence ID" value="XM_056029120.1"/>
</dbReference>
<evidence type="ECO:0000313" key="9">
    <source>
        <dbReference type="RefSeq" id="XP_055885095.1"/>
    </source>
</evidence>
<feature type="binding site" evidence="4">
    <location>
        <position position="208"/>
    </location>
    <ligand>
        <name>3'-phosphoadenylyl sulfate</name>
        <dbReference type="ChEBI" id="CHEBI:58339"/>
    </ligand>
</feature>
<proteinExistence type="predicted"/>
<feature type="binding site" evidence="4">
    <location>
        <position position="200"/>
    </location>
    <ligand>
        <name>3'-phosphoadenylyl sulfate</name>
        <dbReference type="ChEBI" id="CHEBI:58339"/>
    </ligand>
</feature>
<reference evidence="9 10" key="1">
    <citation type="submission" date="2025-04" db="UniProtKB">
        <authorList>
            <consortium name="RefSeq"/>
        </authorList>
    </citation>
    <scope>IDENTIFICATION</scope>
</reference>
<evidence type="ECO:0000256" key="1">
    <source>
        <dbReference type="ARBA" id="ARBA00022679"/>
    </source>
</evidence>
<keyword evidence="1" id="KW-0808">Transferase</keyword>
<evidence type="ECO:0000313" key="8">
    <source>
        <dbReference type="Proteomes" id="UP001165740"/>
    </source>
</evidence>
<evidence type="ECO:0000256" key="6">
    <source>
        <dbReference type="SAM" id="Phobius"/>
    </source>
</evidence>
<dbReference type="PANTHER" id="PTHR10605">
    <property type="entry name" value="HEPARAN SULFATE SULFOTRANSFERASE"/>
    <property type="match status" value="1"/>
</dbReference>
<organism evidence="8 10">
    <name type="scientific">Biomphalaria glabrata</name>
    <name type="common">Bloodfluke planorb</name>
    <name type="synonym">Freshwater snail</name>
    <dbReference type="NCBI Taxonomy" id="6526"/>
    <lineage>
        <taxon>Eukaryota</taxon>
        <taxon>Metazoa</taxon>
        <taxon>Spiralia</taxon>
        <taxon>Lophotrochozoa</taxon>
        <taxon>Mollusca</taxon>
        <taxon>Gastropoda</taxon>
        <taxon>Heterobranchia</taxon>
        <taxon>Euthyneura</taxon>
        <taxon>Panpulmonata</taxon>
        <taxon>Hygrophila</taxon>
        <taxon>Lymnaeoidea</taxon>
        <taxon>Planorbidae</taxon>
        <taxon>Biomphalaria</taxon>
    </lineage>
</organism>
<evidence type="ECO:0000256" key="5">
    <source>
        <dbReference type="PIRSR" id="PIRSR637359-3"/>
    </source>
</evidence>
<dbReference type="InterPro" id="IPR037359">
    <property type="entry name" value="NST/OST"/>
</dbReference>
<feature type="active site" description="For sulfotransferase activity" evidence="3">
    <location>
        <position position="119"/>
    </location>
</feature>
<feature type="transmembrane region" description="Helical" evidence="6">
    <location>
        <begin position="30"/>
        <end position="50"/>
    </location>
</feature>
<accession>A0A9W3ACT8</accession>
<name>A0A9W3ACT8_BIOGL</name>
<dbReference type="Proteomes" id="UP001165740">
    <property type="component" value="Chromosome 5"/>
</dbReference>
<gene>
    <name evidence="9 10 11" type="primary">LOC106060125</name>
</gene>
<evidence type="ECO:0000259" key="7">
    <source>
        <dbReference type="Pfam" id="PF00685"/>
    </source>
</evidence>
<dbReference type="GeneID" id="106060125"/>
<dbReference type="Gene3D" id="3.40.50.300">
    <property type="entry name" value="P-loop containing nucleotide triphosphate hydrolases"/>
    <property type="match status" value="1"/>
</dbReference>
<keyword evidence="6" id="KW-0472">Membrane</keyword>
<keyword evidence="2" id="KW-0325">Glycoprotein</keyword>
<dbReference type="RefSeq" id="XP_055885096.1">
    <property type="nucleotide sequence ID" value="XM_056029121.1"/>
</dbReference>
<protein>
    <submittedName>
        <fullName evidence="9 10">Heparan sulfate glucosamine 3-O-sulfotransferase 5-like isoform X1</fullName>
    </submittedName>
</protein>
<dbReference type="Pfam" id="PF00685">
    <property type="entry name" value="Sulfotransfer_1"/>
    <property type="match status" value="1"/>
</dbReference>
<dbReference type="GO" id="GO:0008467">
    <property type="term" value="F:[heparan sulfate]-glucosamine 3-sulfotransferase activity"/>
    <property type="evidence" value="ECO:0007669"/>
    <property type="project" value="TreeGrafter"/>
</dbReference>
<dbReference type="InterPro" id="IPR000863">
    <property type="entry name" value="Sulfotransferase_dom"/>
</dbReference>
<evidence type="ECO:0000256" key="3">
    <source>
        <dbReference type="PIRSR" id="PIRSR637359-1"/>
    </source>
</evidence>